<dbReference type="Pfam" id="PF00201">
    <property type="entry name" value="UDPGT"/>
    <property type="match status" value="1"/>
</dbReference>
<dbReference type="RefSeq" id="WP_164533412.1">
    <property type="nucleotide sequence ID" value="NZ_JAALFG010000001.1"/>
</dbReference>
<dbReference type="InterPro" id="IPR002213">
    <property type="entry name" value="UDP_glucos_trans"/>
</dbReference>
<protein>
    <submittedName>
        <fullName evidence="1">Glycosyltransferase</fullName>
    </submittedName>
</protein>
<dbReference type="PANTHER" id="PTHR48050:SF13">
    <property type="entry name" value="STEROL 3-BETA-GLUCOSYLTRANSFERASE UGT80A2"/>
    <property type="match status" value="1"/>
</dbReference>
<organism evidence="1 2">
    <name type="scientific">Devosia aurantiaca</name>
    <dbReference type="NCBI Taxonomy" id="2714858"/>
    <lineage>
        <taxon>Bacteria</taxon>
        <taxon>Pseudomonadati</taxon>
        <taxon>Pseudomonadota</taxon>
        <taxon>Alphaproteobacteria</taxon>
        <taxon>Hyphomicrobiales</taxon>
        <taxon>Devosiaceae</taxon>
        <taxon>Devosia</taxon>
    </lineage>
</organism>
<reference evidence="1 2" key="1">
    <citation type="submission" date="2020-02" db="EMBL/GenBank/DDBJ databases">
        <authorList>
            <person name="Khan S.A."/>
            <person name="Jeon C.O."/>
            <person name="Chun B.H."/>
        </authorList>
    </citation>
    <scope>NUCLEOTIDE SEQUENCE [LARGE SCALE GENOMIC DNA]</scope>
    <source>
        <strain evidence="1 2">H239</strain>
    </source>
</reference>
<sequence>MQGHLGPAAGLAAALNALGHQCFLVHHPQASVDPVFQSIPIDASQCSWTPASFVARTRSSGLPFGVLKLVREMAAMTDSLCRMAPDLLRRNAIDAVVTDQLEPAGALVAEHLGLPYVSLAAAHPINREPLVPVPFLDWPYEDTPKAIERNRVGTWVADKLTARHDHTVAEWSARWGLGPYEKVVDCLSPLADISQLVPGLDFPRQELSPAFHYVGPLRRAATASSPSLAKRQQPVVFASLGTLQNHRLPLFKRIAQACRQLGVKLIVSHANGLTERQAASIDADLVVPWVNYAEIMAEADAVITHGGINTVLDALAAGLPILCMPLAFEQPGIGARLDRSGAGKVLSHRAGSAAIAAALGDILTQPSYRERAGELAAEIRSSGGADGAASIVEQAFTGGGVSQSSARSRRL</sequence>
<dbReference type="InterPro" id="IPR050426">
    <property type="entry name" value="Glycosyltransferase_28"/>
</dbReference>
<name>A0A6M1SS17_9HYPH</name>
<accession>A0A6M1SS17</accession>
<dbReference type="PANTHER" id="PTHR48050">
    <property type="entry name" value="STEROL 3-BETA-GLUCOSYLTRANSFERASE"/>
    <property type="match status" value="1"/>
</dbReference>
<dbReference type="EMBL" id="JAALFG010000001">
    <property type="protein sequence ID" value="NGP17203.1"/>
    <property type="molecule type" value="Genomic_DNA"/>
</dbReference>
<dbReference type="Gene3D" id="3.40.50.2000">
    <property type="entry name" value="Glycogen Phosphorylase B"/>
    <property type="match status" value="2"/>
</dbReference>
<dbReference type="CDD" id="cd03784">
    <property type="entry name" value="GT1_Gtf-like"/>
    <property type="match status" value="1"/>
</dbReference>
<dbReference type="AlphaFoldDB" id="A0A6M1SS17"/>
<evidence type="ECO:0000313" key="1">
    <source>
        <dbReference type="EMBL" id="NGP17203.1"/>
    </source>
</evidence>
<dbReference type="Proteomes" id="UP000474802">
    <property type="component" value="Unassembled WGS sequence"/>
</dbReference>
<keyword evidence="1" id="KW-0808">Transferase</keyword>
<gene>
    <name evidence="1" type="ORF">G5575_05475</name>
</gene>
<comment type="caution">
    <text evidence="1">The sequence shown here is derived from an EMBL/GenBank/DDBJ whole genome shotgun (WGS) entry which is preliminary data.</text>
</comment>
<evidence type="ECO:0000313" key="2">
    <source>
        <dbReference type="Proteomes" id="UP000474802"/>
    </source>
</evidence>
<reference evidence="1 2" key="2">
    <citation type="submission" date="2020-03" db="EMBL/GenBank/DDBJ databases">
        <title>Devosia chinhatensis sp. nov., isolated from a hexachlorocyclohexane (HCH) dump site in India.</title>
        <authorList>
            <person name="Kumar M."/>
            <person name="Lal R."/>
        </authorList>
    </citation>
    <scope>NUCLEOTIDE SEQUENCE [LARGE SCALE GENOMIC DNA]</scope>
    <source>
        <strain evidence="1 2">H239</strain>
    </source>
</reference>
<keyword evidence="2" id="KW-1185">Reference proteome</keyword>
<dbReference type="GO" id="GO:0008194">
    <property type="term" value="F:UDP-glycosyltransferase activity"/>
    <property type="evidence" value="ECO:0007669"/>
    <property type="project" value="InterPro"/>
</dbReference>
<dbReference type="GO" id="GO:0017000">
    <property type="term" value="P:antibiotic biosynthetic process"/>
    <property type="evidence" value="ECO:0007669"/>
    <property type="project" value="UniProtKB-ARBA"/>
</dbReference>
<proteinExistence type="predicted"/>
<dbReference type="SUPFAM" id="SSF53756">
    <property type="entry name" value="UDP-Glycosyltransferase/glycogen phosphorylase"/>
    <property type="match status" value="1"/>
</dbReference>